<gene>
    <name evidence="1" type="ORF">CPELLU_LOCUS16175</name>
</gene>
<accession>A0A9N9JFK1</accession>
<dbReference type="Proteomes" id="UP000789759">
    <property type="component" value="Unassembled WGS sequence"/>
</dbReference>
<dbReference type="AlphaFoldDB" id="A0A9N9JFK1"/>
<protein>
    <submittedName>
        <fullName evidence="1">12824_t:CDS:1</fullName>
    </submittedName>
</protein>
<dbReference type="OrthoDB" id="2448599at2759"/>
<proteinExistence type="predicted"/>
<reference evidence="1" key="1">
    <citation type="submission" date="2021-06" db="EMBL/GenBank/DDBJ databases">
        <authorList>
            <person name="Kallberg Y."/>
            <person name="Tangrot J."/>
            <person name="Rosling A."/>
        </authorList>
    </citation>
    <scope>NUCLEOTIDE SEQUENCE</scope>
    <source>
        <strain evidence="1">FL966</strain>
    </source>
</reference>
<evidence type="ECO:0000313" key="1">
    <source>
        <dbReference type="EMBL" id="CAG8777011.1"/>
    </source>
</evidence>
<dbReference type="EMBL" id="CAJVQA010023110">
    <property type="protein sequence ID" value="CAG8777011.1"/>
    <property type="molecule type" value="Genomic_DNA"/>
</dbReference>
<keyword evidence="2" id="KW-1185">Reference proteome</keyword>
<organism evidence="1 2">
    <name type="scientific">Cetraspora pellucida</name>
    <dbReference type="NCBI Taxonomy" id="1433469"/>
    <lineage>
        <taxon>Eukaryota</taxon>
        <taxon>Fungi</taxon>
        <taxon>Fungi incertae sedis</taxon>
        <taxon>Mucoromycota</taxon>
        <taxon>Glomeromycotina</taxon>
        <taxon>Glomeromycetes</taxon>
        <taxon>Diversisporales</taxon>
        <taxon>Gigasporaceae</taxon>
        <taxon>Cetraspora</taxon>
    </lineage>
</organism>
<comment type="caution">
    <text evidence="1">The sequence shown here is derived from an EMBL/GenBank/DDBJ whole genome shotgun (WGS) entry which is preliminary data.</text>
</comment>
<sequence length="131" mass="15148">MFQFTLPTVLKNITDNEIINYSLFGEFTITSNLLMLYKTVLNTTLEKNKNELEIEDVHLEIIKQISLGCYILVNVIILELGDSPNCDINVHNSYEMYHKDLSIGNDDHLYIACDQAIFGRLIFYKEKHSEA</sequence>
<evidence type="ECO:0000313" key="2">
    <source>
        <dbReference type="Proteomes" id="UP000789759"/>
    </source>
</evidence>
<name>A0A9N9JFK1_9GLOM</name>